<keyword evidence="2" id="KW-0067">ATP-binding</keyword>
<dbReference type="GO" id="GO:0004386">
    <property type="term" value="F:helicase activity"/>
    <property type="evidence" value="ECO:0007669"/>
    <property type="project" value="UniProtKB-KW"/>
</dbReference>
<organism evidence="2 3">
    <name type="scientific">Thiohalocapsa marina</name>
    <dbReference type="NCBI Taxonomy" id="424902"/>
    <lineage>
        <taxon>Bacteria</taxon>
        <taxon>Pseudomonadati</taxon>
        <taxon>Pseudomonadota</taxon>
        <taxon>Gammaproteobacteria</taxon>
        <taxon>Chromatiales</taxon>
        <taxon>Chromatiaceae</taxon>
        <taxon>Thiohalocapsa</taxon>
    </lineage>
</organism>
<dbReference type="Proteomes" id="UP000322981">
    <property type="component" value="Unassembled WGS sequence"/>
</dbReference>
<keyword evidence="2" id="KW-0378">Hydrolase</keyword>
<dbReference type="SUPFAM" id="SSF52540">
    <property type="entry name" value="P-loop containing nucleoside triphosphate hydrolases"/>
    <property type="match status" value="1"/>
</dbReference>
<sequence>MAKRKPATKTKPLPFGHKLVLNQWIVSLFGFDPLQDHKDGKRTLRPVLPLAKTVKDAQEGMTAENLHHFYKALDVHLQANAQITPTDLLRYEHNIVSHTLAINEKRDRPIVWKYYQWLSLLFAEIYLDRFFADRDALREALNGYVTAFNTYWTGAGIATGITPYSLDDLNKLCLQNATGSGKTLLMHVNFLQFRHYAEKSPFKHDLTRTVLITPNEGLSLQHAREMKGSNITAERLLTDSGDLLSSGKNGLRQVDYTEVTKLGDTDGPNVIATRNLGDQNLLLVDEAHRGMGSQEERGWFGSRARLSEKGFVFEYSATLKEAVTAAKRPEIEASYAKAILFDYSYRYFYEDGYGKDYRIFNLPRTFAELEFSYLTACLLSFYQQLKLYADKHALYAPYNIEKPLWVFVGSSVTKATGSKAEKATVSDVGKILAFIARFLKSEADSAAEVERILTGNAQETGLLDENGSDIFAGGFLYLRELMQREGWKPGDLFRDILGKLFQNKAGGELSIARIKGDENEIMLRVGHADEPFGLINVGDASGLAAHIAEQNFDNIEVLDSEFSETMFGQINQSSSPLNLLIGSKRFVEGWDCWRVSTLGLMHVGKSEGAQIIQLFGRGVRLKGYDWSLQRSGFATPTHQPELIQYVETLNVFGIEADFMERFRKFLEEEELPRNDQKTIITVPLTVTYDFGQRLKVLRPRKKRGDGREYDFKRDGAVPSLGLVPEKIQQKGIEIDWYPRIQSLVVGQQVSKPGDKEETVFSDDHLAFLDYDDLFFRLEKFKRERTWYNLNITKPKLKELLADRTWYTVVVPSGKMAFTDFANVALWQEMAAELLQKFAEAYYNDCKAAFIEPRLELREITSGDGSLPDADEYQLIVDASEAALINDIKTLTGEITARNGGILRAGDLQACLFGTHLYEPVLHVAKGSKIQIAPVSLNESEFQFLDDLRIYIEREQARLKSEGVELFLLRNESRGRGVGFFEAGNFYPDFLLWLVKDGKQHLAFVEPHGLQHEGPGHKKIEFHRVIKDIQARLASENVVLNSFIVTPTRFGKLNWGKTIQELEELHVLFMEDQRSTYVASIIQRMAA</sequence>
<dbReference type="EMBL" id="VWXX01000003">
    <property type="protein sequence ID" value="KAA6186995.1"/>
    <property type="molecule type" value="Genomic_DNA"/>
</dbReference>
<accession>A0A5M8FT64</accession>
<dbReference type="InterPro" id="IPR011545">
    <property type="entry name" value="DEAD/DEAH_box_helicase_dom"/>
</dbReference>
<gene>
    <name evidence="2" type="ORF">F2Q65_03655</name>
</gene>
<comment type="caution">
    <text evidence="2">The sequence shown here is derived from an EMBL/GenBank/DDBJ whole genome shotgun (WGS) entry which is preliminary data.</text>
</comment>
<keyword evidence="3" id="KW-1185">Reference proteome</keyword>
<dbReference type="GO" id="GO:0005524">
    <property type="term" value="F:ATP binding"/>
    <property type="evidence" value="ECO:0007669"/>
    <property type="project" value="InterPro"/>
</dbReference>
<dbReference type="GO" id="GO:0003676">
    <property type="term" value="F:nucleic acid binding"/>
    <property type="evidence" value="ECO:0007669"/>
    <property type="project" value="InterPro"/>
</dbReference>
<evidence type="ECO:0000313" key="3">
    <source>
        <dbReference type="Proteomes" id="UP000322981"/>
    </source>
</evidence>
<name>A0A5M8FT64_9GAMM</name>
<feature type="domain" description="DEAD/DEAH-box helicase" evidence="1">
    <location>
        <begin position="171"/>
        <end position="323"/>
    </location>
</feature>
<dbReference type="AlphaFoldDB" id="A0A5M8FT64"/>
<keyword evidence="2" id="KW-0547">Nucleotide-binding</keyword>
<dbReference type="OrthoDB" id="9804145at2"/>
<reference evidence="2 3" key="1">
    <citation type="submission" date="2019-09" db="EMBL/GenBank/DDBJ databases">
        <title>Whole-genome sequence of the purple sulfur bacterium Thiohalocapsa marina DSM 19078.</title>
        <authorList>
            <person name="Kyndt J.A."/>
            <person name="Meyer T.E."/>
        </authorList>
    </citation>
    <scope>NUCLEOTIDE SEQUENCE [LARGE SCALE GENOMIC DNA]</scope>
    <source>
        <strain evidence="2 3">DSM 19078</strain>
    </source>
</reference>
<dbReference type="Gene3D" id="3.40.50.300">
    <property type="entry name" value="P-loop containing nucleotide triphosphate hydrolases"/>
    <property type="match status" value="1"/>
</dbReference>
<keyword evidence="2" id="KW-0347">Helicase</keyword>
<protein>
    <submittedName>
        <fullName evidence="2">DEAD/DEAH box helicase</fullName>
    </submittedName>
</protein>
<evidence type="ECO:0000259" key="1">
    <source>
        <dbReference type="Pfam" id="PF00270"/>
    </source>
</evidence>
<evidence type="ECO:0000313" key="2">
    <source>
        <dbReference type="EMBL" id="KAA6186995.1"/>
    </source>
</evidence>
<dbReference type="InterPro" id="IPR027417">
    <property type="entry name" value="P-loop_NTPase"/>
</dbReference>
<dbReference type="RefSeq" id="WP_150090520.1">
    <property type="nucleotide sequence ID" value="NZ_VWXX01000003.1"/>
</dbReference>
<proteinExistence type="predicted"/>
<dbReference type="Pfam" id="PF00270">
    <property type="entry name" value="DEAD"/>
    <property type="match status" value="1"/>
</dbReference>